<proteinExistence type="predicted"/>
<accession>A0A382YR74</accession>
<feature type="non-terminal residue" evidence="2">
    <location>
        <position position="1"/>
    </location>
</feature>
<dbReference type="AlphaFoldDB" id="A0A382YR74"/>
<reference evidence="2" key="1">
    <citation type="submission" date="2018-05" db="EMBL/GenBank/DDBJ databases">
        <authorList>
            <person name="Lanie J.A."/>
            <person name="Ng W.-L."/>
            <person name="Kazmierczak K.M."/>
            <person name="Andrzejewski T.M."/>
            <person name="Davidsen T.M."/>
            <person name="Wayne K.J."/>
            <person name="Tettelin H."/>
            <person name="Glass J.I."/>
            <person name="Rusch D."/>
            <person name="Podicherti R."/>
            <person name="Tsui H.-C.T."/>
            <person name="Winkler M.E."/>
        </authorList>
    </citation>
    <scope>NUCLEOTIDE SEQUENCE</scope>
</reference>
<evidence type="ECO:0000256" key="1">
    <source>
        <dbReference type="SAM" id="MobiDB-lite"/>
    </source>
</evidence>
<name>A0A382YR74_9ZZZZ</name>
<evidence type="ECO:0000313" key="2">
    <source>
        <dbReference type="EMBL" id="SVD85797.1"/>
    </source>
</evidence>
<protein>
    <submittedName>
        <fullName evidence="2">Uncharacterized protein</fullName>
    </submittedName>
</protein>
<organism evidence="2">
    <name type="scientific">marine metagenome</name>
    <dbReference type="NCBI Taxonomy" id="408172"/>
    <lineage>
        <taxon>unclassified sequences</taxon>
        <taxon>metagenomes</taxon>
        <taxon>ecological metagenomes</taxon>
    </lineage>
</organism>
<feature type="region of interest" description="Disordered" evidence="1">
    <location>
        <begin position="120"/>
        <end position="145"/>
    </location>
</feature>
<gene>
    <name evidence="2" type="ORF">METZ01_LOCUS438651</name>
</gene>
<dbReference type="EMBL" id="UINC01177915">
    <property type="protein sequence ID" value="SVD85797.1"/>
    <property type="molecule type" value="Genomic_DNA"/>
</dbReference>
<sequence>VVVAGESDVVVETVVVAGESDVVVETVVVAGESDVVVDAVVVVLIESGAVLMVIGVDVMGATAGWSDEQAATVTSATTTRTVVVWISPSDFRGENCALVTSPRYRPMRVVDQAPAIRTTAPATCQPPSISSRTKTPRSEATTGIR</sequence>